<dbReference type="STRING" id="1314674.A0A0D7AW59"/>
<name>A0A0D7AW59_9AGAR</name>
<feature type="non-terminal residue" evidence="1">
    <location>
        <position position="159"/>
    </location>
</feature>
<evidence type="ECO:0000313" key="2">
    <source>
        <dbReference type="Proteomes" id="UP000054007"/>
    </source>
</evidence>
<proteinExistence type="predicted"/>
<organism evidence="1 2">
    <name type="scientific">Cylindrobasidium torrendii FP15055 ss-10</name>
    <dbReference type="NCBI Taxonomy" id="1314674"/>
    <lineage>
        <taxon>Eukaryota</taxon>
        <taxon>Fungi</taxon>
        <taxon>Dikarya</taxon>
        <taxon>Basidiomycota</taxon>
        <taxon>Agaricomycotina</taxon>
        <taxon>Agaricomycetes</taxon>
        <taxon>Agaricomycetidae</taxon>
        <taxon>Agaricales</taxon>
        <taxon>Marasmiineae</taxon>
        <taxon>Physalacriaceae</taxon>
        <taxon>Cylindrobasidium</taxon>
    </lineage>
</organism>
<keyword evidence="2" id="KW-1185">Reference proteome</keyword>
<accession>A0A0D7AW59</accession>
<dbReference type="Proteomes" id="UP000054007">
    <property type="component" value="Unassembled WGS sequence"/>
</dbReference>
<dbReference type="OrthoDB" id="3039677at2759"/>
<dbReference type="AlphaFoldDB" id="A0A0D7AW59"/>
<gene>
    <name evidence="1" type="ORF">CYLTODRAFT_324748</name>
</gene>
<dbReference type="EMBL" id="KN880763">
    <property type="protein sequence ID" value="KIY62628.1"/>
    <property type="molecule type" value="Genomic_DNA"/>
</dbReference>
<protein>
    <submittedName>
        <fullName evidence="1">Uncharacterized protein</fullName>
    </submittedName>
</protein>
<feature type="non-terminal residue" evidence="1">
    <location>
        <position position="1"/>
    </location>
</feature>
<sequence>PSLHRINNFLQLVVNDFLLLWDGVYFSRTHAFDIGLLVRAALAMVIADMLGLREILGHSNPTSMHFCTLCNLAIQNIHELDRSRWPPRIWDQMRRIAERWRDARSEDERAEIYAEHQLRWSPFYQLPYWNSLRCAPPEPMHFRALGIFQDLVRRVYGIN</sequence>
<reference evidence="1 2" key="1">
    <citation type="journal article" date="2015" name="Fungal Genet. Biol.">
        <title>Evolution of novel wood decay mechanisms in Agaricales revealed by the genome sequences of Fistulina hepatica and Cylindrobasidium torrendii.</title>
        <authorList>
            <person name="Floudas D."/>
            <person name="Held B.W."/>
            <person name="Riley R."/>
            <person name="Nagy L.G."/>
            <person name="Koehler G."/>
            <person name="Ransdell A.S."/>
            <person name="Younus H."/>
            <person name="Chow J."/>
            <person name="Chiniquy J."/>
            <person name="Lipzen A."/>
            <person name="Tritt A."/>
            <person name="Sun H."/>
            <person name="Haridas S."/>
            <person name="LaButti K."/>
            <person name="Ohm R.A."/>
            <person name="Kues U."/>
            <person name="Blanchette R.A."/>
            <person name="Grigoriev I.V."/>
            <person name="Minto R.E."/>
            <person name="Hibbett D.S."/>
        </authorList>
    </citation>
    <scope>NUCLEOTIDE SEQUENCE [LARGE SCALE GENOMIC DNA]</scope>
    <source>
        <strain evidence="1 2">FP15055 ss-10</strain>
    </source>
</reference>
<evidence type="ECO:0000313" key="1">
    <source>
        <dbReference type="EMBL" id="KIY62628.1"/>
    </source>
</evidence>